<dbReference type="Pfam" id="PF02803">
    <property type="entry name" value="Thiolase_C"/>
    <property type="match status" value="1"/>
</dbReference>
<dbReference type="PIRSF" id="PIRSF000429">
    <property type="entry name" value="Ac-CoA_Ac_transf"/>
    <property type="match status" value="1"/>
</dbReference>
<dbReference type="GO" id="GO:0005737">
    <property type="term" value="C:cytoplasm"/>
    <property type="evidence" value="ECO:0007669"/>
    <property type="project" value="UniProtKB-ARBA"/>
</dbReference>
<evidence type="ECO:0000256" key="1">
    <source>
        <dbReference type="ARBA" id="ARBA00005189"/>
    </source>
</evidence>
<dbReference type="PANTHER" id="PTHR43853:SF21">
    <property type="entry name" value="STEROID 3-KETOACYL-COA THIOLASE"/>
    <property type="match status" value="1"/>
</dbReference>
<evidence type="ECO:0000313" key="11">
    <source>
        <dbReference type="Proteomes" id="UP000347383"/>
    </source>
</evidence>
<evidence type="ECO:0000256" key="7">
    <source>
        <dbReference type="RuleBase" id="RU003557"/>
    </source>
</evidence>
<dbReference type="InterPro" id="IPR020617">
    <property type="entry name" value="Thiolase_C"/>
</dbReference>
<evidence type="ECO:0000256" key="2">
    <source>
        <dbReference type="ARBA" id="ARBA00010982"/>
    </source>
</evidence>
<reference evidence="10 11" key="1">
    <citation type="submission" date="2018-10" db="EMBL/GenBank/DDBJ databases">
        <title>Comparative Genomics Analysis of the Streptococcus dysgalactiae subspecies dysgalactiae.</title>
        <authorList>
            <person name="Koh T.H."/>
            <person name="Abdul Rahman N."/>
            <person name="Sessions O.M."/>
        </authorList>
    </citation>
    <scope>NUCLEOTIDE SEQUENCE [LARGE SCALE GENOMIC DNA]</scope>
    <source>
        <strain evidence="10 11">DB60705-15</strain>
    </source>
</reference>
<dbReference type="GO" id="GO:0003988">
    <property type="term" value="F:acetyl-CoA C-acyltransferase activity"/>
    <property type="evidence" value="ECO:0007669"/>
    <property type="project" value="UniProtKB-EC"/>
</dbReference>
<evidence type="ECO:0000256" key="4">
    <source>
        <dbReference type="ARBA" id="ARBA00023315"/>
    </source>
</evidence>
<sequence>MTEAYIVAYGRSPICKGKEEGTYYYSKPEEIAAQVLRGVLATLGESFPTHAIEDVIVGCSVPENLQGMNIARKISLLAGLDVCVPGQTINRFCASGLQSIATAAAFIQSQQADLLIAGGLEFASTTPATSPEMTNSLLLESSPNPYSPWMGITAENVAEKYSISSEEQNRFALTSHEKAHLAQVSGKFEEEIIPVVVQRPKRIGSDIVLEDHVIDKDEGIRTDSSIEKLERLPKIFKKEGTVTAATSSQISDGAAFVVLASSAAVKRYQLKPLAKFLGCHTTGCEPALMGLGPITAIPKVLEKTGVKQKDINLIELNEAFAAQALACIKALNLAEDKVNVNGGAIALGHPNGATGTVLTIKALSELKRRRERYGLISMCVGGGMGAAGIIENLGAST</sequence>
<feature type="domain" description="Thiolase N-terminal" evidence="8">
    <location>
        <begin position="5"/>
        <end position="262"/>
    </location>
</feature>
<dbReference type="NCBIfam" id="TIGR01930">
    <property type="entry name" value="AcCoA-C-Actrans"/>
    <property type="match status" value="1"/>
</dbReference>
<keyword evidence="3 7" id="KW-0808">Transferase</keyword>
<dbReference type="AlphaFoldDB" id="A0A9X7SEE1"/>
<evidence type="ECO:0000256" key="6">
    <source>
        <dbReference type="PIRSR" id="PIRSR000429-1"/>
    </source>
</evidence>
<feature type="active site" description="Proton acceptor" evidence="6">
    <location>
        <position position="349"/>
    </location>
</feature>
<proteinExistence type="inferred from homology"/>
<dbReference type="InterPro" id="IPR020616">
    <property type="entry name" value="Thiolase_N"/>
</dbReference>
<dbReference type="SUPFAM" id="SSF53901">
    <property type="entry name" value="Thiolase-like"/>
    <property type="match status" value="2"/>
</dbReference>
<dbReference type="InterPro" id="IPR020613">
    <property type="entry name" value="Thiolase_CS"/>
</dbReference>
<dbReference type="InterPro" id="IPR002155">
    <property type="entry name" value="Thiolase"/>
</dbReference>
<dbReference type="InterPro" id="IPR050215">
    <property type="entry name" value="Thiolase-like_sf_Thiolase"/>
</dbReference>
<accession>A0A9X7SEE1</accession>
<feature type="active site" description="Acyl-thioester intermediate" evidence="6">
    <location>
        <position position="93"/>
    </location>
</feature>
<feature type="active site" description="Proton acceptor" evidence="6">
    <location>
        <position position="379"/>
    </location>
</feature>
<dbReference type="PROSITE" id="PS00737">
    <property type="entry name" value="THIOLASE_2"/>
    <property type="match status" value="1"/>
</dbReference>
<dbReference type="EMBL" id="CP033165">
    <property type="protein sequence ID" value="QGH02518.1"/>
    <property type="molecule type" value="Genomic_DNA"/>
</dbReference>
<comment type="similarity">
    <text evidence="2 7">Belongs to the thiolase-like superfamily. Thiolase family.</text>
</comment>
<dbReference type="InterPro" id="IPR016039">
    <property type="entry name" value="Thiolase-like"/>
</dbReference>
<dbReference type="PANTHER" id="PTHR43853">
    <property type="entry name" value="3-KETOACYL-COA THIOLASE, PEROXISOMAL"/>
    <property type="match status" value="1"/>
</dbReference>
<comment type="pathway">
    <text evidence="1">Lipid metabolism.</text>
</comment>
<keyword evidence="4 7" id="KW-0012">Acyltransferase</keyword>
<protein>
    <recommendedName>
        <fullName evidence="5">acetyl-CoA C-acyltransferase</fullName>
        <ecNumber evidence="5">2.3.1.16</ecNumber>
    </recommendedName>
</protein>
<dbReference type="FunFam" id="3.40.47.10:FF:000010">
    <property type="entry name" value="Acetyl-CoA acetyltransferase (Thiolase)"/>
    <property type="match status" value="1"/>
</dbReference>
<dbReference type="Pfam" id="PF00108">
    <property type="entry name" value="Thiolase_N"/>
    <property type="match status" value="1"/>
</dbReference>
<dbReference type="EC" id="2.3.1.16" evidence="5"/>
<dbReference type="PROSITE" id="PS00099">
    <property type="entry name" value="THIOLASE_3"/>
    <property type="match status" value="1"/>
</dbReference>
<dbReference type="InterPro" id="IPR020610">
    <property type="entry name" value="Thiolase_AS"/>
</dbReference>
<evidence type="ECO:0000256" key="5">
    <source>
        <dbReference type="ARBA" id="ARBA00024073"/>
    </source>
</evidence>
<feature type="domain" description="Thiolase C-terminal" evidence="9">
    <location>
        <begin position="270"/>
        <end position="391"/>
    </location>
</feature>
<dbReference type="GO" id="GO:0006635">
    <property type="term" value="P:fatty acid beta-oxidation"/>
    <property type="evidence" value="ECO:0007669"/>
    <property type="project" value="TreeGrafter"/>
</dbReference>
<name>A0A9X7SEE1_STRDY</name>
<evidence type="ECO:0000259" key="8">
    <source>
        <dbReference type="Pfam" id="PF00108"/>
    </source>
</evidence>
<evidence type="ECO:0000313" key="10">
    <source>
        <dbReference type="EMBL" id="QGH02518.1"/>
    </source>
</evidence>
<dbReference type="CDD" id="cd00751">
    <property type="entry name" value="thiolase"/>
    <property type="match status" value="1"/>
</dbReference>
<evidence type="ECO:0000256" key="3">
    <source>
        <dbReference type="ARBA" id="ARBA00022679"/>
    </source>
</evidence>
<dbReference type="InterPro" id="IPR020615">
    <property type="entry name" value="Thiolase_acyl_enz_int_AS"/>
</dbReference>
<evidence type="ECO:0000259" key="9">
    <source>
        <dbReference type="Pfam" id="PF02803"/>
    </source>
</evidence>
<dbReference type="PROSITE" id="PS00098">
    <property type="entry name" value="THIOLASE_1"/>
    <property type="match status" value="1"/>
</dbReference>
<dbReference type="Proteomes" id="UP000347383">
    <property type="component" value="Chromosome"/>
</dbReference>
<dbReference type="RefSeq" id="WP_154412964.1">
    <property type="nucleotide sequence ID" value="NZ_CP033165.1"/>
</dbReference>
<dbReference type="GO" id="GO:0010124">
    <property type="term" value="P:phenylacetate catabolic process"/>
    <property type="evidence" value="ECO:0007669"/>
    <property type="project" value="TreeGrafter"/>
</dbReference>
<gene>
    <name evidence="10" type="ORF">EA457_08165</name>
</gene>
<organism evidence="10 11">
    <name type="scientific">Streptococcus dysgalactiae subsp. dysgalactiae</name>
    <dbReference type="NCBI Taxonomy" id="99822"/>
    <lineage>
        <taxon>Bacteria</taxon>
        <taxon>Bacillati</taxon>
        <taxon>Bacillota</taxon>
        <taxon>Bacilli</taxon>
        <taxon>Lactobacillales</taxon>
        <taxon>Streptococcaceae</taxon>
        <taxon>Streptococcus</taxon>
    </lineage>
</organism>
<dbReference type="Gene3D" id="3.40.47.10">
    <property type="match status" value="1"/>
</dbReference>